<accession>A0A1G8EPH8</accession>
<keyword evidence="1" id="KW-0812">Transmembrane</keyword>
<dbReference type="Proteomes" id="UP000198956">
    <property type="component" value="Unassembled WGS sequence"/>
</dbReference>
<evidence type="ECO:0000313" key="2">
    <source>
        <dbReference type="EMBL" id="SDH71768.1"/>
    </source>
</evidence>
<gene>
    <name evidence="2" type="ORF">SAMN04489735_104637</name>
</gene>
<sequence>MFAVSMIMAVTMTINIVFAYMVPLEYLMLFIMIYHIIYTQK</sequence>
<feature type="transmembrane region" description="Helical" evidence="1">
    <location>
        <begin position="6"/>
        <end position="37"/>
    </location>
</feature>
<name>A0A1G8EPH8_ANETH</name>
<dbReference type="AlphaFoldDB" id="A0A1G8EPH8"/>
<organism evidence="2 3">
    <name type="scientific">Aneurinibacillus thermoaerophilus</name>
    <dbReference type="NCBI Taxonomy" id="143495"/>
    <lineage>
        <taxon>Bacteria</taxon>
        <taxon>Bacillati</taxon>
        <taxon>Bacillota</taxon>
        <taxon>Bacilli</taxon>
        <taxon>Bacillales</taxon>
        <taxon>Paenibacillaceae</taxon>
        <taxon>Aneurinibacillus group</taxon>
        <taxon>Aneurinibacillus</taxon>
    </lineage>
</organism>
<dbReference type="EMBL" id="FNDE01000046">
    <property type="protein sequence ID" value="SDH71768.1"/>
    <property type="molecule type" value="Genomic_DNA"/>
</dbReference>
<protein>
    <submittedName>
        <fullName evidence="2">Uncharacterized protein</fullName>
    </submittedName>
</protein>
<proteinExistence type="predicted"/>
<evidence type="ECO:0000313" key="3">
    <source>
        <dbReference type="Proteomes" id="UP000198956"/>
    </source>
</evidence>
<evidence type="ECO:0000256" key="1">
    <source>
        <dbReference type="SAM" id="Phobius"/>
    </source>
</evidence>
<keyword evidence="1" id="KW-0472">Membrane</keyword>
<keyword evidence="1" id="KW-1133">Transmembrane helix</keyword>
<reference evidence="2 3" key="1">
    <citation type="submission" date="2016-10" db="EMBL/GenBank/DDBJ databases">
        <authorList>
            <person name="de Groot N.N."/>
        </authorList>
    </citation>
    <scope>NUCLEOTIDE SEQUENCE [LARGE SCALE GENOMIC DNA]</scope>
    <source>
        <strain evidence="2 3">L 420-91</strain>
    </source>
</reference>